<evidence type="ECO:0008006" key="5">
    <source>
        <dbReference type="Google" id="ProtNLM"/>
    </source>
</evidence>
<dbReference type="AlphaFoldDB" id="A0A918KN22"/>
<accession>A0A918KN22</accession>
<dbReference type="RefSeq" id="WP_229916316.1">
    <property type="nucleotide sequence ID" value="NZ_BMWD01000014.1"/>
</dbReference>
<dbReference type="EMBL" id="BMWD01000014">
    <property type="protein sequence ID" value="GGX69365.1"/>
    <property type="molecule type" value="Genomic_DNA"/>
</dbReference>
<evidence type="ECO:0000256" key="2">
    <source>
        <dbReference type="SAM" id="Phobius"/>
    </source>
</evidence>
<sequence length="167" mass="16732">MIAKAKAGGNVGVGAYVGIALASAFLLASCTSGGRDTADESPSPTTTATAGAISPGVSEKELTGQVEAALAGFAGGSTVESGVERASEGIHTEPVLDKGETYRLNLVCVGTGTARLLLTPAGAGNKATVPCDGAVVQQRLTADEPFRIDVRGDKAATGMIGWQIDRI</sequence>
<reference evidence="3" key="2">
    <citation type="submission" date="2020-09" db="EMBL/GenBank/DDBJ databases">
        <authorList>
            <person name="Sun Q."/>
            <person name="Ohkuma M."/>
        </authorList>
    </citation>
    <scope>NUCLEOTIDE SEQUENCE</scope>
    <source>
        <strain evidence="3">JCM 4956</strain>
    </source>
</reference>
<organism evidence="3 4">
    <name type="scientific">Streptomyces fructofermentans</name>
    <dbReference type="NCBI Taxonomy" id="152141"/>
    <lineage>
        <taxon>Bacteria</taxon>
        <taxon>Bacillati</taxon>
        <taxon>Actinomycetota</taxon>
        <taxon>Actinomycetes</taxon>
        <taxon>Kitasatosporales</taxon>
        <taxon>Streptomycetaceae</taxon>
        <taxon>Streptomyces</taxon>
    </lineage>
</organism>
<keyword evidence="2" id="KW-0472">Membrane</keyword>
<evidence type="ECO:0000313" key="4">
    <source>
        <dbReference type="Proteomes" id="UP000645555"/>
    </source>
</evidence>
<comment type="caution">
    <text evidence="3">The sequence shown here is derived from an EMBL/GenBank/DDBJ whole genome shotgun (WGS) entry which is preliminary data.</text>
</comment>
<protein>
    <recommendedName>
        <fullName evidence="5">Lipoprotein</fullName>
    </recommendedName>
</protein>
<feature type="compositionally biased region" description="Low complexity" evidence="1">
    <location>
        <begin position="41"/>
        <end position="56"/>
    </location>
</feature>
<name>A0A918KN22_9ACTN</name>
<dbReference type="PROSITE" id="PS51257">
    <property type="entry name" value="PROKAR_LIPOPROTEIN"/>
    <property type="match status" value="1"/>
</dbReference>
<reference evidence="3" key="1">
    <citation type="journal article" date="2014" name="Int. J. Syst. Evol. Microbiol.">
        <title>Complete genome sequence of Corynebacterium casei LMG S-19264T (=DSM 44701T), isolated from a smear-ripened cheese.</title>
        <authorList>
            <consortium name="US DOE Joint Genome Institute (JGI-PGF)"/>
            <person name="Walter F."/>
            <person name="Albersmeier A."/>
            <person name="Kalinowski J."/>
            <person name="Ruckert C."/>
        </authorList>
    </citation>
    <scope>NUCLEOTIDE SEQUENCE</scope>
    <source>
        <strain evidence="3">JCM 4956</strain>
    </source>
</reference>
<proteinExistence type="predicted"/>
<evidence type="ECO:0000256" key="1">
    <source>
        <dbReference type="SAM" id="MobiDB-lite"/>
    </source>
</evidence>
<feature type="region of interest" description="Disordered" evidence="1">
    <location>
        <begin position="33"/>
        <end position="56"/>
    </location>
</feature>
<dbReference type="Proteomes" id="UP000645555">
    <property type="component" value="Unassembled WGS sequence"/>
</dbReference>
<keyword evidence="4" id="KW-1185">Reference proteome</keyword>
<keyword evidence="2" id="KW-1133">Transmembrane helix</keyword>
<keyword evidence="2" id="KW-0812">Transmembrane</keyword>
<gene>
    <name evidence="3" type="ORF">GCM10010515_41230</name>
</gene>
<feature type="transmembrane region" description="Helical" evidence="2">
    <location>
        <begin position="7"/>
        <end position="28"/>
    </location>
</feature>
<evidence type="ECO:0000313" key="3">
    <source>
        <dbReference type="EMBL" id="GGX69365.1"/>
    </source>
</evidence>